<dbReference type="Pfam" id="PF00060">
    <property type="entry name" value="Lig_chan"/>
    <property type="match status" value="1"/>
</dbReference>
<dbReference type="GO" id="GO:0034220">
    <property type="term" value="P:monoatomic ion transmembrane transport"/>
    <property type="evidence" value="ECO:0007669"/>
    <property type="project" value="UniProtKB-KW"/>
</dbReference>
<keyword evidence="11" id="KW-0325">Glycoprotein</keyword>
<name>A0ABD0XH58_UMBPY</name>
<feature type="binding site" evidence="16">
    <location>
        <position position="114"/>
    </location>
    <ligand>
        <name>L-glutamate</name>
        <dbReference type="ChEBI" id="CHEBI:29985"/>
    </ligand>
</feature>
<dbReference type="SMART" id="SM00079">
    <property type="entry name" value="PBPe"/>
    <property type="match status" value="1"/>
</dbReference>
<dbReference type="GO" id="GO:0045211">
    <property type="term" value="C:postsynaptic membrane"/>
    <property type="evidence" value="ECO:0007669"/>
    <property type="project" value="UniProtKB-SubCell"/>
</dbReference>
<feature type="domain" description="Ionotropic glutamate receptor L-glutamate and glycine-binding" evidence="21">
    <location>
        <begin position="42"/>
        <end position="98"/>
    </location>
</feature>
<evidence type="ECO:0000256" key="5">
    <source>
        <dbReference type="ARBA" id="ARBA00022729"/>
    </source>
</evidence>
<evidence type="ECO:0000256" key="7">
    <source>
        <dbReference type="ARBA" id="ARBA00023018"/>
    </source>
</evidence>
<sequence>MGPDGKNMNAFIGSVVCAVALLAGFCTAGPAELSVTTILQEPYTISKNTGLEGYCIDLLVELAKKLGFKYQVHLVKDGRYGQQDKNGAWNGLIGEVVRGEADLAVASLTLTAAREQAVEMSTPFMQTGISFIMRRDLASEDNYFSFLFPFATEMWVGVLVAFLVTGLCIHLVARISPSEWFDPEMDEHSFTLLHSFWYITGALTLQGAGPHPKGLPGRVISAVWWVFAVVLLAYYFSNFNAMLRSDTKHVSVQSFEDLAKQDVIKYGTLEGASTLHFFKTSHDPTYRRIYQHMERTNSCVSSMAEGIQRVQEGNYAFIGEAAYLDLIAARDCNLIRSNDLIAMRGYSIAASLGLPMMKNISVAILQLSESGELAYLQSKWWANSCMPAGGQGTSSLQPHILRGLFLLLALGLSLGILMALLELSFKARSQAKDQKKPCCSVLLAELSQRFGSRGVNENPDTADKNKA</sequence>
<feature type="transmembrane region" description="Helical" evidence="19">
    <location>
        <begin position="143"/>
        <end position="169"/>
    </location>
</feature>
<evidence type="ECO:0000256" key="9">
    <source>
        <dbReference type="ARBA" id="ARBA00023136"/>
    </source>
</evidence>
<feature type="site" description="Crucial to convey clamshell closure to channel opening" evidence="17">
    <location>
        <position position="252"/>
    </location>
</feature>
<feature type="transmembrane region" description="Helical" evidence="19">
    <location>
        <begin position="215"/>
        <end position="236"/>
    </location>
</feature>
<feature type="site" description="Interaction with the cone snail toxin Con-ikot-ikot" evidence="17">
    <location>
        <position position="279"/>
    </location>
</feature>
<comment type="subcellular location">
    <subcellularLocation>
        <location evidence="15 19">Postsynaptic cell membrane</location>
        <topology evidence="15 19">Multi-pass membrane protein</topology>
    </subcellularLocation>
</comment>
<keyword evidence="18" id="KW-1015">Disulfide bond</keyword>
<feature type="disulfide bond" evidence="18">
    <location>
        <begin position="332"/>
        <end position="385"/>
    </location>
</feature>
<evidence type="ECO:0000259" key="20">
    <source>
        <dbReference type="SMART" id="SM00079"/>
    </source>
</evidence>
<evidence type="ECO:0000256" key="2">
    <source>
        <dbReference type="ARBA" id="ARBA00022448"/>
    </source>
</evidence>
<keyword evidence="7 19" id="KW-0770">Synapse</keyword>
<evidence type="ECO:0000256" key="1">
    <source>
        <dbReference type="ARBA" id="ARBA00008685"/>
    </source>
</evidence>
<evidence type="ECO:0000256" key="15">
    <source>
        <dbReference type="ARBA" id="ARBA00034104"/>
    </source>
</evidence>
<keyword evidence="8 19" id="KW-0406">Ion transport</keyword>
<evidence type="ECO:0000256" key="4">
    <source>
        <dbReference type="ARBA" id="ARBA00022692"/>
    </source>
</evidence>
<dbReference type="InterPro" id="IPR015683">
    <property type="entry name" value="Ionotropic_Glu_rcpt"/>
</dbReference>
<dbReference type="SUPFAM" id="SSF53850">
    <property type="entry name" value="Periplasmic binding protein-like II"/>
    <property type="match status" value="1"/>
</dbReference>
<dbReference type="InterPro" id="IPR001508">
    <property type="entry name" value="Iono_Glu_rcpt_met"/>
</dbReference>
<feature type="binding site" evidence="16">
    <location>
        <position position="109"/>
    </location>
    <ligand>
        <name>L-glutamate</name>
        <dbReference type="ChEBI" id="CHEBI:29985"/>
    </ligand>
</feature>
<dbReference type="SUPFAM" id="SSF81324">
    <property type="entry name" value="Voltage-gated potassium channels"/>
    <property type="match status" value="1"/>
</dbReference>
<keyword evidence="14 19" id="KW-0407">Ion channel</keyword>
<keyword evidence="10 19" id="KW-0675">Receptor</keyword>
<evidence type="ECO:0000256" key="18">
    <source>
        <dbReference type="PIRSR" id="PIRSR601508-3"/>
    </source>
</evidence>
<feature type="transmembrane region" description="Helical" evidence="19">
    <location>
        <begin position="346"/>
        <end position="367"/>
    </location>
</feature>
<feature type="domain" description="Ionotropic glutamate receptor C-terminal" evidence="20">
    <location>
        <begin position="32"/>
        <end position="383"/>
    </location>
</feature>
<dbReference type="FunFam" id="3.40.190.10:FF:000364">
    <property type="entry name" value="Si:dkey-183j2.10"/>
    <property type="match status" value="1"/>
</dbReference>
<feature type="binding site" evidence="16">
    <location>
        <position position="320"/>
    </location>
    <ligand>
        <name>L-glutamate</name>
        <dbReference type="ChEBI" id="CHEBI:29985"/>
    </ligand>
</feature>
<evidence type="ECO:0000256" key="19">
    <source>
        <dbReference type="RuleBase" id="RU367118"/>
    </source>
</evidence>
<keyword evidence="9 19" id="KW-0472">Membrane</keyword>
<evidence type="ECO:0000256" key="16">
    <source>
        <dbReference type="PIRSR" id="PIRSR601508-1"/>
    </source>
</evidence>
<dbReference type="EMBL" id="JAGEUA010000001">
    <property type="protein sequence ID" value="KAL1020788.1"/>
    <property type="molecule type" value="Genomic_DNA"/>
</dbReference>
<feature type="signal peptide" evidence="19">
    <location>
        <begin position="1"/>
        <end position="28"/>
    </location>
</feature>
<evidence type="ECO:0000256" key="11">
    <source>
        <dbReference type="ARBA" id="ARBA00023180"/>
    </source>
</evidence>
<dbReference type="InterPro" id="IPR019594">
    <property type="entry name" value="Glu/Gly-bd"/>
</dbReference>
<dbReference type="Gene3D" id="3.40.190.10">
    <property type="entry name" value="Periplasmic binding protein-like II"/>
    <property type="match status" value="1"/>
</dbReference>
<gene>
    <name evidence="22" type="ORF">UPYG_G00004680</name>
</gene>
<dbReference type="Pfam" id="PF10613">
    <property type="entry name" value="Lig_chan-Glu_bd"/>
    <property type="match status" value="1"/>
</dbReference>
<evidence type="ECO:0000313" key="22">
    <source>
        <dbReference type="EMBL" id="KAL1020788.1"/>
    </source>
</evidence>
<keyword evidence="2 19" id="KW-0813">Transport</keyword>
<evidence type="ECO:0000256" key="6">
    <source>
        <dbReference type="ARBA" id="ARBA00022989"/>
    </source>
</evidence>
<proteinExistence type="inferred from homology"/>
<dbReference type="SMART" id="SM00918">
    <property type="entry name" value="Lig_chan-Glu_bd"/>
    <property type="match status" value="1"/>
</dbReference>
<evidence type="ECO:0000256" key="13">
    <source>
        <dbReference type="ARBA" id="ARBA00023286"/>
    </source>
</evidence>
<evidence type="ECO:0000256" key="12">
    <source>
        <dbReference type="ARBA" id="ARBA00023257"/>
    </source>
</evidence>
<dbReference type="Proteomes" id="UP001557470">
    <property type="component" value="Unassembled WGS sequence"/>
</dbReference>
<dbReference type="CDD" id="cd13685">
    <property type="entry name" value="PBP2_iGluR_non_NMDA_like"/>
    <property type="match status" value="1"/>
</dbReference>
<keyword evidence="3 19" id="KW-1003">Cell membrane</keyword>
<keyword evidence="6 19" id="KW-1133">Transmembrane helix</keyword>
<keyword evidence="5 19" id="KW-0732">Signal</keyword>
<evidence type="ECO:0000256" key="14">
    <source>
        <dbReference type="ARBA" id="ARBA00023303"/>
    </source>
</evidence>
<evidence type="ECO:0000256" key="8">
    <source>
        <dbReference type="ARBA" id="ARBA00023065"/>
    </source>
</evidence>
<feature type="binding site" evidence="16">
    <location>
        <position position="273"/>
    </location>
    <ligand>
        <name>L-glutamate</name>
        <dbReference type="ChEBI" id="CHEBI:29985"/>
    </ligand>
</feature>
<evidence type="ECO:0000259" key="21">
    <source>
        <dbReference type="SMART" id="SM00918"/>
    </source>
</evidence>
<comment type="function">
    <text evidence="19">Receptor for glutamate that functions as a ligand-gated ion channel in the central nervous system and plays an important role in excitatory synaptic transmission. L-glutamate acts as an excitatory neurotransmitter at many synapses in the central nervous system.</text>
</comment>
<dbReference type="FunFam" id="1.10.287.70:FF:000143">
    <property type="entry name" value="Probable glutamate receptor"/>
    <property type="match status" value="1"/>
</dbReference>
<evidence type="ECO:0000313" key="23">
    <source>
        <dbReference type="Proteomes" id="UP001557470"/>
    </source>
</evidence>
<organism evidence="22 23">
    <name type="scientific">Umbra pygmaea</name>
    <name type="common">Eastern mudminnow</name>
    <dbReference type="NCBI Taxonomy" id="75934"/>
    <lineage>
        <taxon>Eukaryota</taxon>
        <taxon>Metazoa</taxon>
        <taxon>Chordata</taxon>
        <taxon>Craniata</taxon>
        <taxon>Vertebrata</taxon>
        <taxon>Euteleostomi</taxon>
        <taxon>Actinopterygii</taxon>
        <taxon>Neopterygii</taxon>
        <taxon>Teleostei</taxon>
        <taxon>Protacanthopterygii</taxon>
        <taxon>Esociformes</taxon>
        <taxon>Umbridae</taxon>
        <taxon>Umbra</taxon>
    </lineage>
</organism>
<evidence type="ECO:0000256" key="3">
    <source>
        <dbReference type="ARBA" id="ARBA00022475"/>
    </source>
</evidence>
<evidence type="ECO:0000256" key="17">
    <source>
        <dbReference type="PIRSR" id="PIRSR601508-2"/>
    </source>
</evidence>
<comment type="caution">
    <text evidence="22">The sequence shown here is derived from an EMBL/GenBank/DDBJ whole genome shotgun (WGS) entry which is preliminary data.</text>
</comment>
<feature type="chain" id="PRO_5044530183" description="Glutamate receptor" evidence="19">
    <location>
        <begin position="29"/>
        <end position="467"/>
    </location>
</feature>
<dbReference type="AlphaFoldDB" id="A0ABD0XH58"/>
<dbReference type="PANTHER" id="PTHR18966">
    <property type="entry name" value="IONOTROPIC GLUTAMATE RECEPTOR"/>
    <property type="match status" value="1"/>
</dbReference>
<keyword evidence="13 19" id="KW-1071">Ligand-gated ion channel</keyword>
<protein>
    <recommendedName>
        <fullName evidence="19">Glutamate receptor</fullName>
    </recommendedName>
</protein>
<evidence type="ECO:0000256" key="10">
    <source>
        <dbReference type="ARBA" id="ARBA00023170"/>
    </source>
</evidence>
<feature type="transmembrane region" description="Helical" evidence="19">
    <location>
        <begin position="404"/>
        <end position="425"/>
    </location>
</feature>
<reference evidence="22 23" key="1">
    <citation type="submission" date="2024-06" db="EMBL/GenBank/DDBJ databases">
        <authorList>
            <person name="Pan Q."/>
            <person name="Wen M."/>
            <person name="Jouanno E."/>
            <person name="Zahm M."/>
            <person name="Klopp C."/>
            <person name="Cabau C."/>
            <person name="Louis A."/>
            <person name="Berthelot C."/>
            <person name="Parey E."/>
            <person name="Roest Crollius H."/>
            <person name="Montfort J."/>
            <person name="Robinson-Rechavi M."/>
            <person name="Bouchez O."/>
            <person name="Lampietro C."/>
            <person name="Lopez Roques C."/>
            <person name="Donnadieu C."/>
            <person name="Postlethwait J."/>
            <person name="Bobe J."/>
            <person name="Verreycken H."/>
            <person name="Guiguen Y."/>
        </authorList>
    </citation>
    <scope>NUCLEOTIDE SEQUENCE [LARGE SCALE GENOMIC DNA]</scope>
    <source>
        <strain evidence="22">Up_M1</strain>
        <tissue evidence="22">Testis</tissue>
    </source>
</reference>
<comment type="similarity">
    <text evidence="1 19">Belongs to the glutamate-gated ion channel (TC 1.A.10.1) family.</text>
</comment>
<dbReference type="InterPro" id="IPR001320">
    <property type="entry name" value="Iontro_rcpt_C"/>
</dbReference>
<accession>A0ABD0XH58</accession>
<keyword evidence="4 19" id="KW-0812">Transmembrane</keyword>
<keyword evidence="12 19" id="KW-0628">Postsynaptic cell membrane</keyword>
<feature type="binding site" evidence="16">
    <location>
        <position position="274"/>
    </location>
    <ligand>
        <name>L-glutamate</name>
        <dbReference type="ChEBI" id="CHEBI:29985"/>
    </ligand>
</feature>
<dbReference type="PRINTS" id="PR00177">
    <property type="entry name" value="NMDARECEPTOR"/>
</dbReference>
<dbReference type="Gene3D" id="1.10.287.70">
    <property type="match status" value="1"/>
</dbReference>
<keyword evidence="23" id="KW-1185">Reference proteome</keyword>